<accession>A0A6M3J873</accession>
<feature type="transmembrane region" description="Helical" evidence="1">
    <location>
        <begin position="34"/>
        <end position="54"/>
    </location>
</feature>
<reference evidence="2" key="1">
    <citation type="submission" date="2020-03" db="EMBL/GenBank/DDBJ databases">
        <title>The deep terrestrial virosphere.</title>
        <authorList>
            <person name="Holmfeldt K."/>
            <person name="Nilsson E."/>
            <person name="Simone D."/>
            <person name="Lopez-Fernandez M."/>
            <person name="Wu X."/>
            <person name="de Brujin I."/>
            <person name="Lundin D."/>
            <person name="Andersson A."/>
            <person name="Bertilsson S."/>
            <person name="Dopson M."/>
        </authorList>
    </citation>
    <scope>NUCLEOTIDE SEQUENCE</scope>
    <source>
        <strain evidence="3">MM415A01453</strain>
        <strain evidence="2">MM415B00433</strain>
    </source>
</reference>
<dbReference type="EMBL" id="MT141532">
    <property type="protein sequence ID" value="QJA65142.1"/>
    <property type="molecule type" value="Genomic_DNA"/>
</dbReference>
<gene>
    <name evidence="3" type="ORF">MM415A01453_0007</name>
    <name evidence="2" type="ORF">MM415B00433_0050</name>
</gene>
<evidence type="ECO:0000313" key="3">
    <source>
        <dbReference type="EMBL" id="QJA76724.1"/>
    </source>
</evidence>
<dbReference type="AlphaFoldDB" id="A0A6M3J873"/>
<organism evidence="2">
    <name type="scientific">viral metagenome</name>
    <dbReference type="NCBI Taxonomy" id="1070528"/>
    <lineage>
        <taxon>unclassified sequences</taxon>
        <taxon>metagenomes</taxon>
        <taxon>organismal metagenomes</taxon>
    </lineage>
</organism>
<proteinExistence type="predicted"/>
<keyword evidence="1" id="KW-0812">Transmembrane</keyword>
<keyword evidence="1" id="KW-1133">Transmembrane helix</keyword>
<name>A0A6M3J873_9ZZZZ</name>
<evidence type="ECO:0000256" key="1">
    <source>
        <dbReference type="SAM" id="Phobius"/>
    </source>
</evidence>
<sequence length="66" mass="7257">MKDRDKWFVMAAGTMFLAYVANLGAKLFKANKATLATLTFAGLIIGATYTANILKDKEVIQNEELT</sequence>
<evidence type="ECO:0000313" key="2">
    <source>
        <dbReference type="EMBL" id="QJA65142.1"/>
    </source>
</evidence>
<feature type="transmembrane region" description="Helical" evidence="1">
    <location>
        <begin position="7"/>
        <end position="28"/>
    </location>
</feature>
<dbReference type="EMBL" id="MT142240">
    <property type="protein sequence ID" value="QJA76724.1"/>
    <property type="molecule type" value="Genomic_DNA"/>
</dbReference>
<keyword evidence="1" id="KW-0472">Membrane</keyword>
<protein>
    <submittedName>
        <fullName evidence="2">Uncharacterized protein</fullName>
    </submittedName>
</protein>